<proteinExistence type="predicted"/>
<dbReference type="InterPro" id="IPR008936">
    <property type="entry name" value="Rho_GTPase_activation_prot"/>
</dbReference>
<dbReference type="SMART" id="SM00324">
    <property type="entry name" value="RhoGAP"/>
    <property type="match status" value="1"/>
</dbReference>
<evidence type="ECO:0000313" key="4">
    <source>
        <dbReference type="Proteomes" id="UP001485043"/>
    </source>
</evidence>
<dbReference type="CDD" id="cd00159">
    <property type="entry name" value="RhoGAP"/>
    <property type="match status" value="1"/>
</dbReference>
<dbReference type="PROSITE" id="PS50238">
    <property type="entry name" value="RHOGAP"/>
    <property type="match status" value="1"/>
</dbReference>
<gene>
    <name evidence="3" type="ORF">WJX84_001595</name>
</gene>
<dbReference type="GO" id="GO:0007165">
    <property type="term" value="P:signal transduction"/>
    <property type="evidence" value="ECO:0007669"/>
    <property type="project" value="InterPro"/>
</dbReference>
<comment type="caution">
    <text evidence="3">The sequence shown here is derived from an EMBL/GenBank/DDBJ whole genome shotgun (WGS) entry which is preliminary data.</text>
</comment>
<name>A0AAW1TDW3_9CHLO</name>
<feature type="region of interest" description="Disordered" evidence="1">
    <location>
        <begin position="42"/>
        <end position="77"/>
    </location>
</feature>
<dbReference type="PANTHER" id="PTHR47367">
    <property type="entry name" value="AUXIN-REGULATED PROTEIN-LIKE"/>
    <property type="match status" value="1"/>
</dbReference>
<dbReference type="InterPro" id="IPR000198">
    <property type="entry name" value="RhoGAP_dom"/>
</dbReference>
<dbReference type="SUPFAM" id="SSF48350">
    <property type="entry name" value="GTPase activation domain, GAP"/>
    <property type="match status" value="1"/>
</dbReference>
<dbReference type="Proteomes" id="UP001485043">
    <property type="component" value="Unassembled WGS sequence"/>
</dbReference>
<reference evidence="3 4" key="1">
    <citation type="journal article" date="2024" name="Nat. Commun.">
        <title>Phylogenomics reveals the evolutionary origins of lichenization in chlorophyte algae.</title>
        <authorList>
            <person name="Puginier C."/>
            <person name="Libourel C."/>
            <person name="Otte J."/>
            <person name="Skaloud P."/>
            <person name="Haon M."/>
            <person name="Grisel S."/>
            <person name="Petersen M."/>
            <person name="Berrin J.G."/>
            <person name="Delaux P.M."/>
            <person name="Dal Grande F."/>
            <person name="Keller J."/>
        </authorList>
    </citation>
    <scope>NUCLEOTIDE SEQUENCE [LARGE SCALE GENOMIC DNA]</scope>
    <source>
        <strain evidence="3 4">SAG 2523</strain>
    </source>
</reference>
<evidence type="ECO:0000259" key="2">
    <source>
        <dbReference type="PROSITE" id="PS50238"/>
    </source>
</evidence>
<dbReference type="Gene3D" id="1.10.555.10">
    <property type="entry name" value="Rho GTPase activation protein"/>
    <property type="match status" value="1"/>
</dbReference>
<dbReference type="AlphaFoldDB" id="A0AAW1TDW3"/>
<protein>
    <recommendedName>
        <fullName evidence="2">Rho-GAP domain-containing protein</fullName>
    </recommendedName>
</protein>
<dbReference type="Pfam" id="PF00620">
    <property type="entry name" value="RhoGAP"/>
    <property type="match status" value="1"/>
</dbReference>
<evidence type="ECO:0000256" key="1">
    <source>
        <dbReference type="SAM" id="MobiDB-lite"/>
    </source>
</evidence>
<feature type="domain" description="Rho-GAP" evidence="2">
    <location>
        <begin position="161"/>
        <end position="379"/>
    </location>
</feature>
<dbReference type="PANTHER" id="PTHR47367:SF1">
    <property type="entry name" value="OS07G0486500 PROTEIN"/>
    <property type="match status" value="1"/>
</dbReference>
<organism evidence="3 4">
    <name type="scientific">Apatococcus fuscideae</name>
    <dbReference type="NCBI Taxonomy" id="2026836"/>
    <lineage>
        <taxon>Eukaryota</taxon>
        <taxon>Viridiplantae</taxon>
        <taxon>Chlorophyta</taxon>
        <taxon>core chlorophytes</taxon>
        <taxon>Trebouxiophyceae</taxon>
        <taxon>Chlorellales</taxon>
        <taxon>Chlorellaceae</taxon>
        <taxon>Apatococcus</taxon>
    </lineage>
</organism>
<sequence>MSRSNYGALSDDDDDEALVTPATHAHDDPFDDHVMARTLSSETKGHFVSPEASPANVQRRTPGFARAGSLGKATDKPLSMQDKLQAWRKQGAGFATYLRDKAGQMGSTAQSGWQERDWQGTSRGVAERAQAAAATSGEWLSAVTRRTTEAASQQYQRFAGGPLAALCKAEANKPCPRVVLICCAALVSCGLDTEALFQQDAPVELVHYLLGALEESQGTSLPPPGTSPHILANALKQFFITLPEPLFTYKLMPDLLEAGATSPARTTMTVLELPPANKATLQLLLETLHRVAGNAVHNGMDAAALGTALAPYLAWLPPPKVNNKGYGGIGQAPEGDMSRLSLGADSSGGSPRVMSHRSDLTSEQLHAIAAVITHLITTFRAAGEASGSLYSMGTSNVLGI</sequence>
<accession>A0AAW1TDW3</accession>
<evidence type="ECO:0000313" key="3">
    <source>
        <dbReference type="EMBL" id="KAK9866998.1"/>
    </source>
</evidence>
<keyword evidence="4" id="KW-1185">Reference proteome</keyword>
<dbReference type="EMBL" id="JALJOV010000118">
    <property type="protein sequence ID" value="KAK9866998.1"/>
    <property type="molecule type" value="Genomic_DNA"/>
</dbReference>